<dbReference type="eggNOG" id="COG3063">
    <property type="taxonomic scope" value="Bacteria"/>
</dbReference>
<dbReference type="PANTHER" id="PTHR12558">
    <property type="entry name" value="CELL DIVISION CYCLE 16,23,27"/>
    <property type="match status" value="1"/>
</dbReference>
<keyword evidence="4" id="KW-1185">Reference proteome</keyword>
<dbReference type="InterPro" id="IPR011990">
    <property type="entry name" value="TPR-like_helical_dom_sf"/>
</dbReference>
<keyword evidence="1" id="KW-0802">TPR repeat</keyword>
<dbReference type="InterPro" id="IPR013360">
    <property type="entry name" value="Pilus_4_PilW"/>
</dbReference>
<feature type="region of interest" description="Disordered" evidence="2">
    <location>
        <begin position="240"/>
        <end position="261"/>
    </location>
</feature>
<dbReference type="SMART" id="SM00028">
    <property type="entry name" value="TPR"/>
    <property type="match status" value="3"/>
</dbReference>
<dbReference type="OrthoDB" id="129043at2"/>
<feature type="repeat" description="TPR" evidence="1">
    <location>
        <begin position="34"/>
        <end position="67"/>
    </location>
</feature>
<organism evidence="3 4">
    <name type="scientific">Congregibacter litoralis KT71</name>
    <dbReference type="NCBI Taxonomy" id="314285"/>
    <lineage>
        <taxon>Bacteria</taxon>
        <taxon>Pseudomonadati</taxon>
        <taxon>Pseudomonadota</taxon>
        <taxon>Gammaproteobacteria</taxon>
        <taxon>Cellvibrionales</taxon>
        <taxon>Halieaceae</taxon>
        <taxon>Congregibacter</taxon>
    </lineage>
</organism>
<feature type="repeat" description="TPR" evidence="1">
    <location>
        <begin position="68"/>
        <end position="101"/>
    </location>
</feature>
<dbReference type="PANTHER" id="PTHR12558:SF13">
    <property type="entry name" value="CELL DIVISION CYCLE PROTEIN 27 HOMOLOG"/>
    <property type="match status" value="1"/>
</dbReference>
<evidence type="ECO:0000256" key="2">
    <source>
        <dbReference type="SAM" id="MobiDB-lite"/>
    </source>
</evidence>
<sequence length="261" mass="29728">MIRALPLVAVLFFAGCVTERESVFTEAPSPQKAMETRVSLARQYIGQGNWEDAKRNLKKAAELDSTNPEVYEAFALVYQSTGEFELAEESFQRAINLDKRFSRARNNYAAFLYGQERYREAEAQLREVVKDTLYSARPQAFLNLGLCRLKLFDERGAEEAFLRTLAMQPLNSTALLEVAQLRLDADDSRNAALYYDKYRDLVRQQSSRGLWLGIRLARATGDSDAESSYALALRNLYPDSPDYDAYRRSVDGEQQESSSHE</sequence>
<dbReference type="Pfam" id="PF13414">
    <property type="entry name" value="TPR_11"/>
    <property type="match status" value="1"/>
</dbReference>
<reference evidence="3 4" key="1">
    <citation type="journal article" date="2007" name="Proc. Natl. Acad. Sci. U.S.A.">
        <title>Characterization of a marine gammaproteobacterium capable of aerobic anoxygenic photosynthesis.</title>
        <authorList>
            <person name="Fuchs B.M."/>
            <person name="Spring S."/>
            <person name="Teeling H."/>
            <person name="Quast C."/>
            <person name="Wulf J."/>
            <person name="Schattenhofer M."/>
            <person name="Yan S."/>
            <person name="Ferriera S."/>
            <person name="Johnson J."/>
            <person name="Glockner F.O."/>
            <person name="Amann R."/>
        </authorList>
    </citation>
    <scope>NUCLEOTIDE SEQUENCE [LARGE SCALE GENOMIC DNA]</scope>
    <source>
        <strain evidence="3">KT71</strain>
    </source>
</reference>
<dbReference type="Pfam" id="PF13432">
    <property type="entry name" value="TPR_16"/>
    <property type="match status" value="1"/>
</dbReference>
<evidence type="ECO:0000313" key="4">
    <source>
        <dbReference type="Proteomes" id="UP000019205"/>
    </source>
</evidence>
<reference evidence="3 4" key="2">
    <citation type="journal article" date="2009" name="PLoS ONE">
        <title>The photosynthetic apparatus and its regulation in the aerobic gammaproteobacterium Congregibacter litoralis gen. nov., sp. nov.</title>
        <authorList>
            <person name="Spring S."/>
            <person name="Lunsdorf H."/>
            <person name="Fuchs B.M."/>
            <person name="Tindall B.J."/>
        </authorList>
    </citation>
    <scope>NUCLEOTIDE SEQUENCE [LARGE SCALE GENOMIC DNA]</scope>
    <source>
        <strain evidence="3">KT71</strain>
    </source>
</reference>
<dbReference type="STRING" id="314285.KT71_17511"/>
<dbReference type="PROSITE" id="PS50005">
    <property type="entry name" value="TPR"/>
    <property type="match status" value="2"/>
</dbReference>
<proteinExistence type="predicted"/>
<accession>A4A467</accession>
<dbReference type="RefSeq" id="WP_008295946.1">
    <property type="nucleotide sequence ID" value="NZ_CM002299.1"/>
</dbReference>
<dbReference type="AlphaFoldDB" id="A4A467"/>
<comment type="caution">
    <text evidence="3">The sequence shown here is derived from an EMBL/GenBank/DDBJ whole genome shotgun (WGS) entry which is preliminary data.</text>
</comment>
<dbReference type="NCBIfam" id="TIGR02521">
    <property type="entry name" value="type_IV_pilW"/>
    <property type="match status" value="1"/>
</dbReference>
<dbReference type="HOGENOM" id="CLU_003728_7_1_6"/>
<name>A4A467_9GAMM</name>
<dbReference type="PROSITE" id="PS51257">
    <property type="entry name" value="PROKAR_LIPOPROTEIN"/>
    <property type="match status" value="1"/>
</dbReference>
<evidence type="ECO:0000313" key="3">
    <source>
        <dbReference type="EMBL" id="EAQ99490.1"/>
    </source>
</evidence>
<dbReference type="InterPro" id="IPR019734">
    <property type="entry name" value="TPR_rpt"/>
</dbReference>
<dbReference type="Pfam" id="PF13374">
    <property type="entry name" value="TPR_10"/>
    <property type="match status" value="1"/>
</dbReference>
<dbReference type="Gene3D" id="1.25.40.10">
    <property type="entry name" value="Tetratricopeptide repeat domain"/>
    <property type="match status" value="1"/>
</dbReference>
<protein>
    <submittedName>
        <fullName evidence="3">Type IV pilus biogenesis/stability protein PilW</fullName>
    </submittedName>
</protein>
<dbReference type="Proteomes" id="UP000019205">
    <property type="component" value="Chromosome"/>
</dbReference>
<dbReference type="SUPFAM" id="SSF48452">
    <property type="entry name" value="TPR-like"/>
    <property type="match status" value="1"/>
</dbReference>
<evidence type="ECO:0000256" key="1">
    <source>
        <dbReference type="PROSITE-ProRule" id="PRU00339"/>
    </source>
</evidence>
<gene>
    <name evidence="3" type="ORF">KT71_17511</name>
</gene>
<dbReference type="EMBL" id="AAOA02000001">
    <property type="protein sequence ID" value="EAQ99490.1"/>
    <property type="molecule type" value="Genomic_DNA"/>
</dbReference>